<dbReference type="SMART" id="SM00533">
    <property type="entry name" value="MUTSd"/>
    <property type="match status" value="1"/>
</dbReference>
<evidence type="ECO:0000259" key="8">
    <source>
        <dbReference type="PROSITE" id="PS50828"/>
    </source>
</evidence>
<dbReference type="GO" id="GO:0004519">
    <property type="term" value="F:endonuclease activity"/>
    <property type="evidence" value="ECO:0007669"/>
    <property type="project" value="InterPro"/>
</dbReference>
<dbReference type="SUPFAM" id="SSF52540">
    <property type="entry name" value="P-loop containing nucleoside triphosphate hydrolases"/>
    <property type="match status" value="1"/>
</dbReference>
<dbReference type="GO" id="GO:0019843">
    <property type="term" value="F:rRNA binding"/>
    <property type="evidence" value="ECO:0007669"/>
    <property type="project" value="UniProtKB-KW"/>
</dbReference>
<evidence type="ECO:0000256" key="4">
    <source>
        <dbReference type="ARBA" id="ARBA00022840"/>
    </source>
</evidence>
<dbReference type="PIRSF" id="PIRSF005814">
    <property type="entry name" value="MutS_YshD"/>
    <property type="match status" value="1"/>
</dbReference>
<dbReference type="SUPFAM" id="SSF160443">
    <property type="entry name" value="SMR domain-like"/>
    <property type="match status" value="1"/>
</dbReference>
<keyword evidence="4" id="KW-0067">ATP-binding</keyword>
<dbReference type="Gene3D" id="3.40.50.300">
    <property type="entry name" value="P-loop containing nucleotide triphosphate hydrolases"/>
    <property type="match status" value="1"/>
</dbReference>
<dbReference type="PANTHER" id="PTHR48466">
    <property type="entry name" value="OS10G0509000 PROTEIN-RELATED"/>
    <property type="match status" value="1"/>
</dbReference>
<sequence>MYYNIKGMKSVFEVLEFDKLKNVLKEFAQTTYGKNCIDKIEPVFDFEKALQNSKILDIFFESLQNSIPILDDIYIDDYLEKVIYSQLSAKEIYYIYTFIDFISKLDKDLNENVKKYINFVNLDKLKLLIAQTIDETGYIKDSSTKKLSFLRSKIKATKNDITTLLHFFVRKKGLQNILLDTNVFLKNSRFTILVKPNYKEYIKARKVDISRAGFFVEPYEIFEKNNYLEDLILEETKEIQKILVAFTNLIRKHTQDLIHNTKELAKLDCFCAKILFAKKFNAILPKFDEKKRLEAHNLKHPLLLKTHENVVGNDLSLNGSLIITGPNTGGKTVFIKQVGLATLCAFANIPICADYFSIGKVSNIFAVIGDEQETESLSTFSSNMVRIKEIIDKLDENSLILLDEPGSGTSPDEAYAIVYAIFYYLNKKNPMLIMSTHYRNLVYKLKDIDNVYLAAFEFDEDKLQPTYKLTYGKIGKSYGIEIMQKYLNTDISEIAKQAFESKENQLFDRYEKELNEMLRKKDLYNKLIKRYKMLFNRLNQQINQLKESLLSEHLQTQQQYKQLLNTLKKEISKVIKTKEIKDAQRFVSSIERFDLPSEQTPNSRQVFEKGDTVKLGKSFGTIINIKGQYAQVSIDGKLIQAKISMLEKKQSPPKQSSINITDSTQYRQELNIIGMHAFEAELEVLQFLDYAVANDIKEVRIIHGKGSGVLKEMVRNLLKDHKFVESFSMAPPNLGGDGATIVVLK</sequence>
<dbReference type="SUPFAM" id="SSF48334">
    <property type="entry name" value="DNA repair protein MutS, domain III"/>
    <property type="match status" value="1"/>
</dbReference>
<proteinExistence type="predicted"/>
<evidence type="ECO:0000313" key="10">
    <source>
        <dbReference type="Proteomes" id="UP000199411"/>
    </source>
</evidence>
<dbReference type="InterPro" id="IPR007696">
    <property type="entry name" value="DNA_mismatch_repair_MutS_core"/>
</dbReference>
<dbReference type="SMART" id="SM00534">
    <property type="entry name" value="MUTSac"/>
    <property type="match status" value="1"/>
</dbReference>
<dbReference type="Pfam" id="PF01713">
    <property type="entry name" value="Smr"/>
    <property type="match status" value="1"/>
</dbReference>
<organism evidence="9 10">
    <name type="scientific">Desulfurella multipotens</name>
    <dbReference type="NCBI Taxonomy" id="79269"/>
    <lineage>
        <taxon>Bacteria</taxon>
        <taxon>Pseudomonadati</taxon>
        <taxon>Campylobacterota</taxon>
        <taxon>Desulfurellia</taxon>
        <taxon>Desulfurellales</taxon>
        <taxon>Desulfurellaceae</taxon>
        <taxon>Desulfurella</taxon>
    </lineage>
</organism>
<dbReference type="AlphaFoldDB" id="A0A1G6Q011"/>
<keyword evidence="6" id="KW-0238">DNA-binding</keyword>
<evidence type="ECO:0000256" key="6">
    <source>
        <dbReference type="ARBA" id="ARBA00023125"/>
    </source>
</evidence>
<dbReference type="Gene3D" id="3.30.1370.110">
    <property type="match status" value="1"/>
</dbReference>
<keyword evidence="2" id="KW-0547">Nucleotide-binding</keyword>
<dbReference type="PROSITE" id="PS50828">
    <property type="entry name" value="SMR"/>
    <property type="match status" value="1"/>
</dbReference>
<dbReference type="RefSeq" id="WP_092129315.1">
    <property type="nucleotide sequence ID" value="NZ_FMYU01000010.1"/>
</dbReference>
<dbReference type="GO" id="GO:0005524">
    <property type="term" value="F:ATP binding"/>
    <property type="evidence" value="ECO:0007669"/>
    <property type="project" value="UniProtKB-KW"/>
</dbReference>
<dbReference type="Pfam" id="PF00488">
    <property type="entry name" value="MutS_V"/>
    <property type="match status" value="1"/>
</dbReference>
<dbReference type="InterPro" id="IPR002625">
    <property type="entry name" value="Smr_dom"/>
</dbReference>
<keyword evidence="3" id="KW-0378">Hydrolase</keyword>
<keyword evidence="1" id="KW-0699">rRNA-binding</keyword>
<evidence type="ECO:0000313" key="9">
    <source>
        <dbReference type="EMBL" id="SDC85792.1"/>
    </source>
</evidence>
<dbReference type="EMBL" id="FMYU01000010">
    <property type="protein sequence ID" value="SDC85792.1"/>
    <property type="molecule type" value="Genomic_DNA"/>
</dbReference>
<feature type="coiled-coil region" evidence="7">
    <location>
        <begin position="507"/>
        <end position="570"/>
    </location>
</feature>
<feature type="domain" description="Smr" evidence="8">
    <location>
        <begin position="670"/>
        <end position="745"/>
    </location>
</feature>
<dbReference type="Proteomes" id="UP000199411">
    <property type="component" value="Unassembled WGS sequence"/>
</dbReference>
<reference evidence="10" key="1">
    <citation type="submission" date="2016-10" db="EMBL/GenBank/DDBJ databases">
        <authorList>
            <person name="Varghese N."/>
            <person name="Submissions S."/>
        </authorList>
    </citation>
    <scope>NUCLEOTIDE SEQUENCE [LARGE SCALE GENOMIC DNA]</scope>
    <source>
        <strain evidence="10">DSM 8415</strain>
    </source>
</reference>
<evidence type="ECO:0000256" key="2">
    <source>
        <dbReference type="ARBA" id="ARBA00022741"/>
    </source>
</evidence>
<dbReference type="GO" id="GO:0016887">
    <property type="term" value="F:ATP hydrolysis activity"/>
    <property type="evidence" value="ECO:0007669"/>
    <property type="project" value="InterPro"/>
</dbReference>
<dbReference type="SMART" id="SM00463">
    <property type="entry name" value="SMR"/>
    <property type="match status" value="1"/>
</dbReference>
<dbReference type="PANTHER" id="PTHR48466:SF2">
    <property type="entry name" value="OS10G0509000 PROTEIN"/>
    <property type="match status" value="1"/>
</dbReference>
<evidence type="ECO:0000256" key="3">
    <source>
        <dbReference type="ARBA" id="ARBA00022801"/>
    </source>
</evidence>
<evidence type="ECO:0000256" key="5">
    <source>
        <dbReference type="ARBA" id="ARBA00022884"/>
    </source>
</evidence>
<gene>
    <name evidence="9" type="ORF">SAMN05660835_01488</name>
</gene>
<accession>A0A1G6Q011</accession>
<dbReference type="GO" id="GO:0006298">
    <property type="term" value="P:mismatch repair"/>
    <property type="evidence" value="ECO:0007669"/>
    <property type="project" value="InterPro"/>
</dbReference>
<dbReference type="InterPro" id="IPR000432">
    <property type="entry name" value="DNA_mismatch_repair_MutS_C"/>
</dbReference>
<dbReference type="InterPro" id="IPR045076">
    <property type="entry name" value="MutS"/>
</dbReference>
<keyword evidence="5" id="KW-0694">RNA-binding</keyword>
<keyword evidence="7" id="KW-0175">Coiled coil</keyword>
<dbReference type="InterPro" id="IPR005747">
    <property type="entry name" value="MutS2"/>
</dbReference>
<dbReference type="GO" id="GO:0030983">
    <property type="term" value="F:mismatched DNA binding"/>
    <property type="evidence" value="ECO:0007669"/>
    <property type="project" value="InterPro"/>
</dbReference>
<keyword evidence="10" id="KW-1185">Reference proteome</keyword>
<dbReference type="GO" id="GO:0140664">
    <property type="term" value="F:ATP-dependent DNA damage sensor activity"/>
    <property type="evidence" value="ECO:0007669"/>
    <property type="project" value="InterPro"/>
</dbReference>
<name>A0A1G6Q011_9BACT</name>
<dbReference type="NCBIfam" id="TIGR01069">
    <property type="entry name" value="mutS2"/>
    <property type="match status" value="1"/>
</dbReference>
<dbReference type="InterPro" id="IPR036063">
    <property type="entry name" value="Smr_dom_sf"/>
</dbReference>
<protein>
    <submittedName>
        <fullName evidence="9">DNA mismatch repair protein MutS2</fullName>
    </submittedName>
</protein>
<dbReference type="InterPro" id="IPR027417">
    <property type="entry name" value="P-loop_NTPase"/>
</dbReference>
<dbReference type="GO" id="GO:0045910">
    <property type="term" value="P:negative regulation of DNA recombination"/>
    <property type="evidence" value="ECO:0007669"/>
    <property type="project" value="InterPro"/>
</dbReference>
<evidence type="ECO:0000256" key="7">
    <source>
        <dbReference type="SAM" id="Coils"/>
    </source>
</evidence>
<evidence type="ECO:0000256" key="1">
    <source>
        <dbReference type="ARBA" id="ARBA00022730"/>
    </source>
</evidence>
<dbReference type="InterPro" id="IPR036187">
    <property type="entry name" value="DNA_mismatch_repair_MutS_sf"/>
</dbReference>
<dbReference type="OrthoDB" id="9808166at2"/>